<gene>
    <name evidence="5" type="ORF">A8L45_21965</name>
</gene>
<keyword evidence="3" id="KW-0560">Oxidoreductase</keyword>
<dbReference type="GO" id="GO:0016628">
    <property type="term" value="F:oxidoreductase activity, acting on the CH-CH group of donors, NAD or NADP as acceptor"/>
    <property type="evidence" value="ECO:0007669"/>
    <property type="project" value="UniProtKB-ARBA"/>
</dbReference>
<dbReference type="PANTHER" id="PTHR22893">
    <property type="entry name" value="NADH OXIDOREDUCTASE-RELATED"/>
    <property type="match status" value="1"/>
</dbReference>
<dbReference type="Gene3D" id="3.20.20.70">
    <property type="entry name" value="Aldolase class I"/>
    <property type="match status" value="1"/>
</dbReference>
<accession>A0A1C3E8W7</accession>
<comment type="similarity">
    <text evidence="2">Belongs to the NADH:flavin oxidoreductase/NADH oxidase family.</text>
</comment>
<evidence type="ECO:0000256" key="3">
    <source>
        <dbReference type="ARBA" id="ARBA00023002"/>
    </source>
</evidence>
<comment type="cofactor">
    <cofactor evidence="1">
        <name>FMN</name>
        <dbReference type="ChEBI" id="CHEBI:58210"/>
    </cofactor>
</comment>
<dbReference type="InterPro" id="IPR001155">
    <property type="entry name" value="OxRdtase_FMN_N"/>
</dbReference>
<dbReference type="Pfam" id="PF00724">
    <property type="entry name" value="Oxidored_FMN"/>
    <property type="match status" value="1"/>
</dbReference>
<evidence type="ECO:0000259" key="4">
    <source>
        <dbReference type="Pfam" id="PF00724"/>
    </source>
</evidence>
<dbReference type="GO" id="GO:0010181">
    <property type="term" value="F:FMN binding"/>
    <property type="evidence" value="ECO:0007669"/>
    <property type="project" value="InterPro"/>
</dbReference>
<dbReference type="PANTHER" id="PTHR22893:SF91">
    <property type="entry name" value="NADPH DEHYDROGENASE 2-RELATED"/>
    <property type="match status" value="1"/>
</dbReference>
<dbReference type="RefSeq" id="WP_068905494.1">
    <property type="nucleotide sequence ID" value="NZ_JBHUIF010000023.1"/>
</dbReference>
<dbReference type="STRING" id="1080227.A8L45_21965"/>
<evidence type="ECO:0000256" key="2">
    <source>
        <dbReference type="ARBA" id="ARBA00005979"/>
    </source>
</evidence>
<name>A0A1C3E8W7_9GAMM</name>
<sequence length="361" mass="38655">MSTLFTATSYGAISVKNRFVMAPMSRNRATFEGLPTPIMATYYGQRAGAGMIVSEGIQPDIQGQGFMNSPGLHSEAQVEAWRAVTAEVKRQGGKMVAQLMHCGRIGHPSLYPSAHQPLAPSAIKAAGQTFTPSGMADFPVPKAMTDEDIHAAIQGFATAAANAIRAGFDGVEIHAGNGFLLHQFMASNTNCREDNYGGSMENRLRFTLEVVDAVVKEIGADRTGIRLSPANPYNDIVEEDTEALYSALVDALPELAFVHIMEANVRAITEILKTKLTSPLILNPHEHAADGPVGGEIADKVLDAALCSGVAFGALFIANPDLVGRIRMNGPLNDLDPNTLYGGDHKGYTDYPFWQPVKEAV</sequence>
<protein>
    <submittedName>
        <fullName evidence="5">Alkene reductase</fullName>
    </submittedName>
</protein>
<dbReference type="GO" id="GO:0005829">
    <property type="term" value="C:cytosol"/>
    <property type="evidence" value="ECO:0007669"/>
    <property type="project" value="TreeGrafter"/>
</dbReference>
<comment type="caution">
    <text evidence="5">The sequence shown here is derived from an EMBL/GenBank/DDBJ whole genome shotgun (WGS) entry which is preliminary data.</text>
</comment>
<organism evidence="5 6">
    <name type="scientific">Veronia pacifica</name>
    <dbReference type="NCBI Taxonomy" id="1080227"/>
    <lineage>
        <taxon>Bacteria</taxon>
        <taxon>Pseudomonadati</taxon>
        <taxon>Pseudomonadota</taxon>
        <taxon>Gammaproteobacteria</taxon>
        <taxon>Vibrionales</taxon>
        <taxon>Vibrionaceae</taxon>
        <taxon>Veronia</taxon>
    </lineage>
</organism>
<reference evidence="5 6" key="1">
    <citation type="submission" date="2016-05" db="EMBL/GenBank/DDBJ databases">
        <title>Genomic Taxonomy of the Vibrionaceae.</title>
        <authorList>
            <person name="Gomez-Gil B."/>
            <person name="Enciso-Ibarra J."/>
        </authorList>
    </citation>
    <scope>NUCLEOTIDE SEQUENCE [LARGE SCALE GENOMIC DNA]</scope>
    <source>
        <strain evidence="5 6">CAIM 1920</strain>
    </source>
</reference>
<dbReference type="CDD" id="cd02933">
    <property type="entry name" value="OYE_like_FMN"/>
    <property type="match status" value="1"/>
</dbReference>
<evidence type="ECO:0000313" key="5">
    <source>
        <dbReference type="EMBL" id="ODA29695.1"/>
    </source>
</evidence>
<dbReference type="Proteomes" id="UP000094936">
    <property type="component" value="Unassembled WGS sequence"/>
</dbReference>
<evidence type="ECO:0000313" key="6">
    <source>
        <dbReference type="Proteomes" id="UP000094936"/>
    </source>
</evidence>
<dbReference type="InterPro" id="IPR045247">
    <property type="entry name" value="Oye-like"/>
</dbReference>
<dbReference type="EMBL" id="LYBM01000066">
    <property type="protein sequence ID" value="ODA29695.1"/>
    <property type="molecule type" value="Genomic_DNA"/>
</dbReference>
<evidence type="ECO:0000256" key="1">
    <source>
        <dbReference type="ARBA" id="ARBA00001917"/>
    </source>
</evidence>
<feature type="domain" description="NADH:flavin oxidoreductase/NADH oxidase N-terminal" evidence="4">
    <location>
        <begin position="4"/>
        <end position="331"/>
    </location>
</feature>
<proteinExistence type="inferred from homology"/>
<dbReference type="InterPro" id="IPR013785">
    <property type="entry name" value="Aldolase_TIM"/>
</dbReference>
<keyword evidence="6" id="KW-1185">Reference proteome</keyword>
<dbReference type="OrthoDB" id="8523426at2"/>
<dbReference type="SUPFAM" id="SSF51395">
    <property type="entry name" value="FMN-linked oxidoreductases"/>
    <property type="match status" value="1"/>
</dbReference>
<dbReference type="FunFam" id="3.20.20.70:FF:000059">
    <property type="entry name" value="N-ethylmaleimide reductase, FMN-linked"/>
    <property type="match status" value="1"/>
</dbReference>
<dbReference type="AlphaFoldDB" id="A0A1C3E8W7"/>